<dbReference type="EMBL" id="CAADFY010000272">
    <property type="protein sequence ID" value="VFK61805.1"/>
    <property type="molecule type" value="Genomic_DNA"/>
</dbReference>
<accession>A0A451A6Z9</accession>
<keyword evidence="1" id="KW-1133">Transmembrane helix</keyword>
<dbReference type="AlphaFoldDB" id="A0A451A6Z9"/>
<sequence>MRWISTPNSVENNEPTALAIVETVLAVAAYWGIAWAFDTHLHLLVSICVAPLLLLRSPESTEEGVRWFAAYITNKKKITRKDTPWRFWGMILLAFFVGAACTYGLAQTLLVEQAGWALFARAFGMGLLAMMMGFMVTAALVGVLALAAAAARAEAVAAAGAVAGAGVVAGVVVVAVAGTRVKILGVLVFGISVAAGIWLRSLAVRVLATARHPWRGLATLPENWQRILWALDSRHPPELLPGLSAELEVLSLSYWMEGLRVEDWGGRLVSALSISIFFLPGLLYRWSLKSTCWLYLPLIYLGGGLRRPRTPKEKGELVAGLYKSRWEMLRRLLAIGVVGSAVITTLDSPETPKCLQSFAWSLEHLEHFFPPYLWAFNLFHLAPWQWLNLLGAAITGVLWIYSDRVNRIWTLAKEKDPDNPPEAGYVAQLQWMTRLRNLCIILYFPLALGYGVLALKGVDGTEFTGWLAWLGALFGLYL</sequence>
<feature type="transmembrane region" description="Helical" evidence="1">
    <location>
        <begin position="16"/>
        <end position="37"/>
    </location>
</feature>
<feature type="transmembrane region" description="Helical" evidence="1">
    <location>
        <begin position="183"/>
        <end position="203"/>
    </location>
</feature>
<reference evidence="2" key="1">
    <citation type="submission" date="2019-02" db="EMBL/GenBank/DDBJ databases">
        <authorList>
            <person name="Gruber-Vodicka R. H."/>
            <person name="Seah K. B. B."/>
        </authorList>
    </citation>
    <scope>NUCLEOTIDE SEQUENCE</scope>
    <source>
        <strain evidence="3">BECK_BY2</strain>
        <strain evidence="2">BECK_BY3</strain>
    </source>
</reference>
<proteinExistence type="predicted"/>
<evidence type="ECO:0000313" key="3">
    <source>
        <dbReference type="EMBL" id="VFK70905.1"/>
    </source>
</evidence>
<feature type="transmembrane region" description="Helical" evidence="1">
    <location>
        <begin position="384"/>
        <end position="401"/>
    </location>
</feature>
<keyword evidence="1" id="KW-0812">Transmembrane</keyword>
<evidence type="ECO:0000256" key="1">
    <source>
        <dbReference type="SAM" id="Phobius"/>
    </source>
</evidence>
<feature type="transmembrane region" description="Helical" evidence="1">
    <location>
        <begin position="264"/>
        <end position="284"/>
    </location>
</feature>
<keyword evidence="1" id="KW-0472">Membrane</keyword>
<evidence type="ECO:0000313" key="2">
    <source>
        <dbReference type="EMBL" id="VFK61805.1"/>
    </source>
</evidence>
<dbReference type="EMBL" id="CAADFV010000275">
    <property type="protein sequence ID" value="VFK70905.1"/>
    <property type="molecule type" value="Genomic_DNA"/>
</dbReference>
<feature type="transmembrane region" description="Helical" evidence="1">
    <location>
        <begin position="85"/>
        <end position="106"/>
    </location>
</feature>
<feature type="transmembrane region" description="Helical" evidence="1">
    <location>
        <begin position="118"/>
        <end position="148"/>
    </location>
</feature>
<gene>
    <name evidence="3" type="ORF">BECKTUN1418E_GA0071001_12752</name>
    <name evidence="2" type="ORF">BECKTUN1418F_GA0071002_12722</name>
</gene>
<feature type="transmembrane region" description="Helical" evidence="1">
    <location>
        <begin position="438"/>
        <end position="455"/>
    </location>
</feature>
<name>A0A451A6Z9_9GAMM</name>
<protein>
    <submittedName>
        <fullName evidence="2">Uncharacterized protein</fullName>
    </submittedName>
</protein>
<organism evidence="2">
    <name type="scientific">Candidatus Kentrum sp. TUN</name>
    <dbReference type="NCBI Taxonomy" id="2126343"/>
    <lineage>
        <taxon>Bacteria</taxon>
        <taxon>Pseudomonadati</taxon>
        <taxon>Pseudomonadota</taxon>
        <taxon>Gammaproteobacteria</taxon>
        <taxon>Candidatus Kentrum</taxon>
    </lineage>
</organism>
<feature type="transmembrane region" description="Helical" evidence="1">
    <location>
        <begin position="155"/>
        <end position="177"/>
    </location>
</feature>